<dbReference type="PANTHER" id="PTHR46927:SF3">
    <property type="entry name" value="THAP-TYPE DOMAIN-CONTAINING PROTEIN"/>
    <property type="match status" value="1"/>
</dbReference>
<feature type="compositionally biased region" description="Basic and acidic residues" evidence="7">
    <location>
        <begin position="398"/>
        <end position="410"/>
    </location>
</feature>
<proteinExistence type="predicted"/>
<dbReference type="Pfam" id="PF05485">
    <property type="entry name" value="THAP"/>
    <property type="match status" value="1"/>
</dbReference>
<dbReference type="InterPro" id="IPR052224">
    <property type="entry name" value="THAP_domain_protein"/>
</dbReference>
<dbReference type="InterPro" id="IPR006612">
    <property type="entry name" value="THAP_Znf"/>
</dbReference>
<reference evidence="9 10" key="1">
    <citation type="journal article" date="2022" name="Nat. Ecol. Evol.">
        <title>A masculinizing supergene underlies an exaggerated male reproductive morph in a spider.</title>
        <authorList>
            <person name="Hendrickx F."/>
            <person name="De Corte Z."/>
            <person name="Sonet G."/>
            <person name="Van Belleghem S.M."/>
            <person name="Kostlbacher S."/>
            <person name="Vangestel C."/>
        </authorList>
    </citation>
    <scope>NUCLEOTIDE SEQUENCE [LARGE SCALE GENOMIC DNA]</scope>
    <source>
        <strain evidence="9">W744_W776</strain>
    </source>
</reference>
<comment type="caution">
    <text evidence="9">The sequence shown here is derived from an EMBL/GenBank/DDBJ whole genome shotgun (WGS) entry which is preliminary data.</text>
</comment>
<dbReference type="Proteomes" id="UP000827092">
    <property type="component" value="Unassembled WGS sequence"/>
</dbReference>
<accession>A0AAV6VTC8</accession>
<evidence type="ECO:0000256" key="7">
    <source>
        <dbReference type="SAM" id="MobiDB-lite"/>
    </source>
</evidence>
<dbReference type="EMBL" id="JAFNEN010000034">
    <property type="protein sequence ID" value="KAG8198939.1"/>
    <property type="molecule type" value="Genomic_DNA"/>
</dbReference>
<evidence type="ECO:0000313" key="9">
    <source>
        <dbReference type="EMBL" id="KAG8198939.1"/>
    </source>
</evidence>
<keyword evidence="4 5" id="KW-0238">DNA-binding</keyword>
<evidence type="ECO:0000256" key="6">
    <source>
        <dbReference type="SAM" id="Coils"/>
    </source>
</evidence>
<organism evidence="9 10">
    <name type="scientific">Oedothorax gibbosus</name>
    <dbReference type="NCBI Taxonomy" id="931172"/>
    <lineage>
        <taxon>Eukaryota</taxon>
        <taxon>Metazoa</taxon>
        <taxon>Ecdysozoa</taxon>
        <taxon>Arthropoda</taxon>
        <taxon>Chelicerata</taxon>
        <taxon>Arachnida</taxon>
        <taxon>Araneae</taxon>
        <taxon>Araneomorphae</taxon>
        <taxon>Entelegynae</taxon>
        <taxon>Araneoidea</taxon>
        <taxon>Linyphiidae</taxon>
        <taxon>Erigoninae</taxon>
        <taxon>Oedothorax</taxon>
    </lineage>
</organism>
<keyword evidence="3" id="KW-0862">Zinc</keyword>
<evidence type="ECO:0000259" key="8">
    <source>
        <dbReference type="PROSITE" id="PS50950"/>
    </source>
</evidence>
<feature type="coiled-coil region" evidence="6">
    <location>
        <begin position="330"/>
        <end position="371"/>
    </location>
</feature>
<feature type="domain" description="THAP-type" evidence="8">
    <location>
        <begin position="60"/>
        <end position="145"/>
    </location>
</feature>
<sequence length="420" mass="47042">MCNKPFAIAPALHPSVISAKESVPVSCEVPVTCSKPPTSEEWTLVTFKRHPRLAIKSNSMLHVACTIRQSCPSSGSLESQVCFSKKHAKFPSDKDLAWAWLVASQRLDFVPTRYSYFCSEHFTEEQFNLTQKGRRLRPNAVPTRFRVNHKVIQKTPTLFPSPKPSETQPKVKIEPKQHFGVKKTPKKVFPVQPRVPILPKQASDAQTPITIAPKPLVNDVPLAPNPVIDLSSIANTVVNSNLIQAAVKAYRQSTNANMSQQQQATPVSVYVVHPQPNGSNIVTIPSVQDLGSVPTQNGGSLPTSSFQPATSSKPQNVDSYGERLKNIHKIRSYENRITKYRKDIKILQLKHKIQQNKIEKLKDIIKDLRRANWVGDDESEEEDMSEDLSEDEIYSEYLKHQTAESEKEDFSIDGDSTQSA</sequence>
<evidence type="ECO:0000313" key="10">
    <source>
        <dbReference type="Proteomes" id="UP000827092"/>
    </source>
</evidence>
<evidence type="ECO:0000256" key="4">
    <source>
        <dbReference type="ARBA" id="ARBA00023125"/>
    </source>
</evidence>
<dbReference type="GO" id="GO:0008270">
    <property type="term" value="F:zinc ion binding"/>
    <property type="evidence" value="ECO:0007669"/>
    <property type="project" value="UniProtKB-KW"/>
</dbReference>
<dbReference type="SMART" id="SM00692">
    <property type="entry name" value="DM3"/>
    <property type="match status" value="1"/>
</dbReference>
<feature type="compositionally biased region" description="Polar residues" evidence="7">
    <location>
        <begin position="293"/>
        <end position="318"/>
    </location>
</feature>
<keyword evidence="1" id="KW-0479">Metal-binding</keyword>
<dbReference type="SUPFAM" id="SSF57716">
    <property type="entry name" value="Glucocorticoid receptor-like (DNA-binding domain)"/>
    <property type="match status" value="1"/>
</dbReference>
<keyword evidence="2 5" id="KW-0863">Zinc-finger</keyword>
<dbReference type="AlphaFoldDB" id="A0AAV6VTC8"/>
<dbReference type="GO" id="GO:0003677">
    <property type="term" value="F:DNA binding"/>
    <property type="evidence" value="ECO:0007669"/>
    <property type="project" value="UniProtKB-UniRule"/>
</dbReference>
<feature type="region of interest" description="Disordered" evidence="7">
    <location>
        <begin position="398"/>
        <end position="420"/>
    </location>
</feature>
<evidence type="ECO:0000256" key="5">
    <source>
        <dbReference type="PROSITE-ProRule" id="PRU00309"/>
    </source>
</evidence>
<protein>
    <recommendedName>
        <fullName evidence="8">THAP-type domain-containing protein</fullName>
    </recommendedName>
</protein>
<dbReference type="PROSITE" id="PS50950">
    <property type="entry name" value="ZF_THAP"/>
    <property type="match status" value="1"/>
</dbReference>
<name>A0AAV6VTC8_9ARAC</name>
<keyword evidence="6" id="KW-0175">Coiled coil</keyword>
<dbReference type="SMART" id="SM00980">
    <property type="entry name" value="THAP"/>
    <property type="match status" value="1"/>
</dbReference>
<evidence type="ECO:0000256" key="2">
    <source>
        <dbReference type="ARBA" id="ARBA00022771"/>
    </source>
</evidence>
<feature type="region of interest" description="Disordered" evidence="7">
    <location>
        <begin position="289"/>
        <end position="318"/>
    </location>
</feature>
<evidence type="ECO:0000256" key="3">
    <source>
        <dbReference type="ARBA" id="ARBA00022833"/>
    </source>
</evidence>
<gene>
    <name evidence="9" type="ORF">JTE90_015146</name>
</gene>
<keyword evidence="10" id="KW-1185">Reference proteome</keyword>
<evidence type="ECO:0000256" key="1">
    <source>
        <dbReference type="ARBA" id="ARBA00022723"/>
    </source>
</evidence>
<dbReference type="PANTHER" id="PTHR46927">
    <property type="entry name" value="AGAP005574-PA"/>
    <property type="match status" value="1"/>
</dbReference>